<dbReference type="EMBL" id="CAMKVN010018605">
    <property type="protein sequence ID" value="CAI2198416.1"/>
    <property type="molecule type" value="Genomic_DNA"/>
</dbReference>
<protein>
    <submittedName>
        <fullName evidence="1">4321_t:CDS:1</fullName>
    </submittedName>
</protein>
<feature type="non-terminal residue" evidence="1">
    <location>
        <position position="40"/>
    </location>
</feature>
<keyword evidence="2" id="KW-1185">Reference proteome</keyword>
<reference evidence="1" key="1">
    <citation type="submission" date="2022-08" db="EMBL/GenBank/DDBJ databases">
        <authorList>
            <person name="Kallberg Y."/>
            <person name="Tangrot J."/>
            <person name="Rosling A."/>
        </authorList>
    </citation>
    <scope>NUCLEOTIDE SEQUENCE</scope>
    <source>
        <strain evidence="1">Wild A</strain>
    </source>
</reference>
<proteinExistence type="predicted"/>
<feature type="non-terminal residue" evidence="1">
    <location>
        <position position="1"/>
    </location>
</feature>
<gene>
    <name evidence="1" type="ORF">FWILDA_LOCUS18561</name>
</gene>
<comment type="caution">
    <text evidence="1">The sequence shown here is derived from an EMBL/GenBank/DDBJ whole genome shotgun (WGS) entry which is preliminary data.</text>
</comment>
<name>A0A9W4X6G3_9GLOM</name>
<evidence type="ECO:0000313" key="1">
    <source>
        <dbReference type="EMBL" id="CAI2198416.1"/>
    </source>
</evidence>
<sequence>VEKVCPSLVLVPGLAGSIIKTYDLILNNWSCDQSKTGSKT</sequence>
<organism evidence="1 2">
    <name type="scientific">Funneliformis geosporum</name>
    <dbReference type="NCBI Taxonomy" id="1117311"/>
    <lineage>
        <taxon>Eukaryota</taxon>
        <taxon>Fungi</taxon>
        <taxon>Fungi incertae sedis</taxon>
        <taxon>Mucoromycota</taxon>
        <taxon>Glomeromycotina</taxon>
        <taxon>Glomeromycetes</taxon>
        <taxon>Glomerales</taxon>
        <taxon>Glomeraceae</taxon>
        <taxon>Funneliformis</taxon>
    </lineage>
</organism>
<evidence type="ECO:0000313" key="2">
    <source>
        <dbReference type="Proteomes" id="UP001153678"/>
    </source>
</evidence>
<dbReference type="Proteomes" id="UP001153678">
    <property type="component" value="Unassembled WGS sequence"/>
</dbReference>
<accession>A0A9W4X6G3</accession>
<dbReference type="AlphaFoldDB" id="A0A9W4X6G3"/>